<organism evidence="2 3">
    <name type="scientific">Diploptera punctata</name>
    <name type="common">Pacific beetle cockroach</name>
    <dbReference type="NCBI Taxonomy" id="6984"/>
    <lineage>
        <taxon>Eukaryota</taxon>
        <taxon>Metazoa</taxon>
        <taxon>Ecdysozoa</taxon>
        <taxon>Arthropoda</taxon>
        <taxon>Hexapoda</taxon>
        <taxon>Insecta</taxon>
        <taxon>Pterygota</taxon>
        <taxon>Neoptera</taxon>
        <taxon>Polyneoptera</taxon>
        <taxon>Dictyoptera</taxon>
        <taxon>Blattodea</taxon>
        <taxon>Blaberoidea</taxon>
        <taxon>Blaberidae</taxon>
        <taxon>Diplopterinae</taxon>
        <taxon>Diploptera</taxon>
    </lineage>
</organism>
<dbReference type="GO" id="GO:0032436">
    <property type="term" value="P:positive regulation of proteasomal ubiquitin-dependent protein catabolic process"/>
    <property type="evidence" value="ECO:0007669"/>
    <property type="project" value="TreeGrafter"/>
</dbReference>
<dbReference type="PANTHER" id="PTHR14939">
    <property type="entry name" value="F-BOX ONLY PROTEIN 22"/>
    <property type="match status" value="1"/>
</dbReference>
<dbReference type="AlphaFoldDB" id="A0AAD7Z3L6"/>
<dbReference type="InterPro" id="IPR019494">
    <property type="entry name" value="FIST_C"/>
</dbReference>
<dbReference type="EMBL" id="JASPKZ010010696">
    <property type="protein sequence ID" value="KAJ9573513.1"/>
    <property type="molecule type" value="Genomic_DNA"/>
</dbReference>
<dbReference type="GO" id="GO:0000209">
    <property type="term" value="P:protein polyubiquitination"/>
    <property type="evidence" value="ECO:0007669"/>
    <property type="project" value="TreeGrafter"/>
</dbReference>
<evidence type="ECO:0000259" key="1">
    <source>
        <dbReference type="SMART" id="SM01204"/>
    </source>
</evidence>
<dbReference type="Proteomes" id="UP001233999">
    <property type="component" value="Unassembled WGS sequence"/>
</dbReference>
<feature type="domain" description="FIST C-domain" evidence="1">
    <location>
        <begin position="292"/>
        <end position="452"/>
    </location>
</feature>
<evidence type="ECO:0000313" key="3">
    <source>
        <dbReference type="Proteomes" id="UP001233999"/>
    </source>
</evidence>
<dbReference type="Gene3D" id="1.20.1280.50">
    <property type="match status" value="1"/>
</dbReference>
<dbReference type="Pfam" id="PF10442">
    <property type="entry name" value="FIST_C"/>
    <property type="match status" value="1"/>
</dbReference>
<dbReference type="SMART" id="SM01204">
    <property type="entry name" value="FIST_C"/>
    <property type="match status" value="1"/>
</dbReference>
<accession>A0AAD7Z3L6</accession>
<dbReference type="PANTHER" id="PTHR14939:SF5">
    <property type="entry name" value="F-BOX ONLY PROTEIN 22"/>
    <property type="match status" value="1"/>
</dbReference>
<comment type="caution">
    <text evidence="2">The sequence shown here is derived from an EMBL/GenBank/DDBJ whole genome shotgun (WGS) entry which is preliminary data.</text>
</comment>
<reference evidence="2" key="2">
    <citation type="submission" date="2023-05" db="EMBL/GenBank/DDBJ databases">
        <authorList>
            <person name="Fouks B."/>
        </authorList>
    </citation>
    <scope>NUCLEOTIDE SEQUENCE</scope>
    <source>
        <strain evidence="2">Stay&amp;Tobe</strain>
        <tissue evidence="2">Testes</tissue>
    </source>
</reference>
<gene>
    <name evidence="2" type="ORF">L9F63_009077</name>
</gene>
<sequence length="505" mass="56252">MQKGHINLSNITHYKEMESSAMCVQSVFQNVDKRLCETGKVHNSNEDNILDINSHISDESSFNATNMTEETSNVQKIETNSLLGSYITKEYELLHLVLSHLPLGDLNAASQVCRTWNSAAASIRRSRISPHWLLWHSGQRLLIPEQYRSKCLNYSESMASVPYLAFHEYVYSEPVLALMFASHNMFRSRVLCANKNSCPAPISTHNDEEDGHKHRVWEYIKAELQPSCPMICLRGYGIIGTSPDLSETVELETSKAFSILLLPEMPGVNIYTFQLNKNQTSRFDHLSPHGLGADVIEELTGIPGGETIRCLLLFCADSTFFVSSITNLVTALYGKSDERMAVAGGVFAELGGIMENFPVMVGVAFSGDGVSVASTVLGSTVRSERAADRVMQELKAHTVKDYNSSIGLMFACVGRGKQHYRGKRNVESAAFRKYFPKTPLIGYFGNGEIGLKLLPDASDNIQERVGSSKVTKRRRNDVPEIMHSYTTIIVHLAFTKNNTTNHTHR</sequence>
<evidence type="ECO:0000313" key="2">
    <source>
        <dbReference type="EMBL" id="KAJ9573513.1"/>
    </source>
</evidence>
<proteinExistence type="predicted"/>
<keyword evidence="3" id="KW-1185">Reference proteome</keyword>
<name>A0AAD7Z3L6_DIPPU</name>
<dbReference type="SUPFAM" id="SSF81383">
    <property type="entry name" value="F-box domain"/>
    <property type="match status" value="1"/>
</dbReference>
<dbReference type="InterPro" id="IPR036047">
    <property type="entry name" value="F-box-like_dom_sf"/>
</dbReference>
<reference evidence="2" key="1">
    <citation type="journal article" date="2023" name="IScience">
        <title>Live-bearing cockroach genome reveals convergent evolutionary mechanisms linked to viviparity in insects and beyond.</title>
        <authorList>
            <person name="Fouks B."/>
            <person name="Harrison M.C."/>
            <person name="Mikhailova A.A."/>
            <person name="Marchal E."/>
            <person name="English S."/>
            <person name="Carruthers M."/>
            <person name="Jennings E.C."/>
            <person name="Chiamaka E.L."/>
            <person name="Frigard R.A."/>
            <person name="Pippel M."/>
            <person name="Attardo G.M."/>
            <person name="Benoit J.B."/>
            <person name="Bornberg-Bauer E."/>
            <person name="Tobe S.S."/>
        </authorList>
    </citation>
    <scope>NUCLEOTIDE SEQUENCE</scope>
    <source>
        <strain evidence="2">Stay&amp;Tobe</strain>
    </source>
</reference>
<dbReference type="InterPro" id="IPR001810">
    <property type="entry name" value="F-box_dom"/>
</dbReference>
<dbReference type="Pfam" id="PF00646">
    <property type="entry name" value="F-box"/>
    <property type="match status" value="1"/>
</dbReference>
<protein>
    <recommendedName>
        <fullName evidence="1">FIST C-domain domain-containing protein</fullName>
    </recommendedName>
</protein>